<dbReference type="EMBL" id="JARK01001389">
    <property type="protein sequence ID" value="EYC10897.1"/>
    <property type="molecule type" value="Genomic_DNA"/>
</dbReference>
<proteinExistence type="predicted"/>
<reference evidence="3" key="1">
    <citation type="journal article" date="2015" name="Nat. Genet.">
        <title>The genome and transcriptome of the zoonotic hookworm Ancylostoma ceylanicum identify infection-specific gene families.</title>
        <authorList>
            <person name="Schwarz E.M."/>
            <person name="Hu Y."/>
            <person name="Antoshechkin I."/>
            <person name="Miller M.M."/>
            <person name="Sternberg P.W."/>
            <person name="Aroian R.V."/>
        </authorList>
    </citation>
    <scope>NUCLEOTIDE SEQUENCE</scope>
    <source>
        <strain evidence="3">HY135</strain>
    </source>
</reference>
<feature type="region of interest" description="Disordered" evidence="1">
    <location>
        <begin position="1"/>
        <end position="23"/>
    </location>
</feature>
<evidence type="ECO:0000313" key="3">
    <source>
        <dbReference type="Proteomes" id="UP000024635"/>
    </source>
</evidence>
<accession>A0A016U7R7</accession>
<keyword evidence="3" id="KW-1185">Reference proteome</keyword>
<sequence length="69" mass="7602">MTSKNMGGRVGRNNGSDGSELHPGNIVFAQQGFRASYCLVQLRSQTEDCSCKEKTVQRSCGTQEYQLLT</sequence>
<organism evidence="2 3">
    <name type="scientific">Ancylostoma ceylanicum</name>
    <dbReference type="NCBI Taxonomy" id="53326"/>
    <lineage>
        <taxon>Eukaryota</taxon>
        <taxon>Metazoa</taxon>
        <taxon>Ecdysozoa</taxon>
        <taxon>Nematoda</taxon>
        <taxon>Chromadorea</taxon>
        <taxon>Rhabditida</taxon>
        <taxon>Rhabditina</taxon>
        <taxon>Rhabditomorpha</taxon>
        <taxon>Strongyloidea</taxon>
        <taxon>Ancylostomatidae</taxon>
        <taxon>Ancylostomatinae</taxon>
        <taxon>Ancylostoma</taxon>
    </lineage>
</organism>
<evidence type="ECO:0000313" key="2">
    <source>
        <dbReference type="EMBL" id="EYC10897.1"/>
    </source>
</evidence>
<protein>
    <submittedName>
        <fullName evidence="2">Uncharacterized protein</fullName>
    </submittedName>
</protein>
<gene>
    <name evidence="2" type="primary">Acey_s0053.g2360</name>
    <name evidence="2" type="ORF">Y032_0053g2360</name>
</gene>
<evidence type="ECO:0000256" key="1">
    <source>
        <dbReference type="SAM" id="MobiDB-lite"/>
    </source>
</evidence>
<dbReference type="Proteomes" id="UP000024635">
    <property type="component" value="Unassembled WGS sequence"/>
</dbReference>
<name>A0A016U7R7_9BILA</name>
<dbReference type="AlphaFoldDB" id="A0A016U7R7"/>
<comment type="caution">
    <text evidence="2">The sequence shown here is derived from an EMBL/GenBank/DDBJ whole genome shotgun (WGS) entry which is preliminary data.</text>
</comment>